<feature type="domain" description="SWIM-type" evidence="3">
    <location>
        <begin position="131"/>
        <end position="164"/>
    </location>
</feature>
<dbReference type="GO" id="GO:0008270">
    <property type="term" value="F:zinc ion binding"/>
    <property type="evidence" value="ECO:0007669"/>
    <property type="project" value="UniProtKB-KW"/>
</dbReference>
<sequence>MQEMKSSSPPGIPSSLDDSKPNVDPKVQPATPARKLKTKNPTQVAQRTPLNASEVLVSTKRALPWVETPTKEFLLRDSRNEKQMRVNINEPGMLWLANLAFSMNIISHDIGGTKDVPEISFDVVGSTGSIYKTVIGKVPRCECPDYRFRKAQCKHICFVLSAMDVPGKLRYQRSFLPSELREMIASSSLDRIVETSGIISTGRSKPIEGECPICFNDFNSNQETMCCQVCDNHVHEACFKNWKATALGAKDVVRCLFCKASWKSDE</sequence>
<dbReference type="Gene3D" id="3.30.40.10">
    <property type="entry name" value="Zinc/RING finger domain, C3HC4 (zinc finger)"/>
    <property type="match status" value="1"/>
</dbReference>
<keyword evidence="5" id="KW-1185">Reference proteome</keyword>
<evidence type="ECO:0000256" key="1">
    <source>
        <dbReference type="PROSITE-ProRule" id="PRU00325"/>
    </source>
</evidence>
<dbReference type="InterPro" id="IPR013083">
    <property type="entry name" value="Znf_RING/FYVE/PHD"/>
</dbReference>
<organism evidence="4 5">
    <name type="scientific">Penicillium vulpinum</name>
    <dbReference type="NCBI Taxonomy" id="29845"/>
    <lineage>
        <taxon>Eukaryota</taxon>
        <taxon>Fungi</taxon>
        <taxon>Dikarya</taxon>
        <taxon>Ascomycota</taxon>
        <taxon>Pezizomycotina</taxon>
        <taxon>Eurotiomycetes</taxon>
        <taxon>Eurotiomycetidae</taxon>
        <taxon>Eurotiales</taxon>
        <taxon>Aspergillaceae</taxon>
        <taxon>Penicillium</taxon>
    </lineage>
</organism>
<evidence type="ECO:0000256" key="2">
    <source>
        <dbReference type="SAM" id="MobiDB-lite"/>
    </source>
</evidence>
<dbReference type="Pfam" id="PF04434">
    <property type="entry name" value="SWIM"/>
    <property type="match status" value="1"/>
</dbReference>
<evidence type="ECO:0000313" key="4">
    <source>
        <dbReference type="EMBL" id="OQE08543.1"/>
    </source>
</evidence>
<dbReference type="PANTHER" id="PTHR21540:SF0">
    <property type="entry name" value="PHD FAMILY PROTEIN"/>
    <property type="match status" value="1"/>
</dbReference>
<protein>
    <recommendedName>
        <fullName evidence="3">SWIM-type domain-containing protein</fullName>
    </recommendedName>
</protein>
<dbReference type="PANTHER" id="PTHR21540">
    <property type="entry name" value="RING FINGER AND SWIM DOMAIN-CONTAINING PROTEIN 2"/>
    <property type="match status" value="1"/>
</dbReference>
<name>A0A1V6S4J6_9EURO</name>
<evidence type="ECO:0000259" key="3">
    <source>
        <dbReference type="PROSITE" id="PS50966"/>
    </source>
</evidence>
<proteinExistence type="predicted"/>
<dbReference type="EMBL" id="MDYP01000009">
    <property type="protein sequence ID" value="OQE08543.1"/>
    <property type="molecule type" value="Genomic_DNA"/>
</dbReference>
<dbReference type="SUPFAM" id="SSF57850">
    <property type="entry name" value="RING/U-box"/>
    <property type="match status" value="1"/>
</dbReference>
<accession>A0A1V6S4J6</accession>
<dbReference type="InterPro" id="IPR039903">
    <property type="entry name" value="Zswim2"/>
</dbReference>
<dbReference type="STRING" id="29845.A0A1V6S4J6"/>
<gene>
    <name evidence="4" type="ORF">PENVUL_c009G03219</name>
</gene>
<dbReference type="AlphaFoldDB" id="A0A1V6S4J6"/>
<evidence type="ECO:0000313" key="5">
    <source>
        <dbReference type="Proteomes" id="UP000191518"/>
    </source>
</evidence>
<keyword evidence="1" id="KW-0863">Zinc-finger</keyword>
<keyword evidence="1" id="KW-0862">Zinc</keyword>
<comment type="caution">
    <text evidence="4">The sequence shown here is derived from an EMBL/GenBank/DDBJ whole genome shotgun (WGS) entry which is preliminary data.</text>
</comment>
<feature type="region of interest" description="Disordered" evidence="2">
    <location>
        <begin position="1"/>
        <end position="47"/>
    </location>
</feature>
<dbReference type="PROSITE" id="PS50966">
    <property type="entry name" value="ZF_SWIM"/>
    <property type="match status" value="1"/>
</dbReference>
<dbReference type="GO" id="GO:0061630">
    <property type="term" value="F:ubiquitin protein ligase activity"/>
    <property type="evidence" value="ECO:0007669"/>
    <property type="project" value="InterPro"/>
</dbReference>
<keyword evidence="1" id="KW-0479">Metal-binding</keyword>
<reference evidence="5" key="1">
    <citation type="journal article" date="2017" name="Nat. Microbiol.">
        <title>Global analysis of biosynthetic gene clusters reveals vast potential of secondary metabolite production in Penicillium species.</title>
        <authorList>
            <person name="Nielsen J.C."/>
            <person name="Grijseels S."/>
            <person name="Prigent S."/>
            <person name="Ji B."/>
            <person name="Dainat J."/>
            <person name="Nielsen K.F."/>
            <person name="Frisvad J.C."/>
            <person name="Workman M."/>
            <person name="Nielsen J."/>
        </authorList>
    </citation>
    <scope>NUCLEOTIDE SEQUENCE [LARGE SCALE GENOMIC DNA]</scope>
    <source>
        <strain evidence="5">IBT 29486</strain>
    </source>
</reference>
<dbReference type="InterPro" id="IPR007527">
    <property type="entry name" value="Znf_SWIM"/>
</dbReference>
<dbReference type="Proteomes" id="UP000191518">
    <property type="component" value="Unassembled WGS sequence"/>
</dbReference>